<dbReference type="SUPFAM" id="SSF54909">
    <property type="entry name" value="Dimeric alpha+beta barrel"/>
    <property type="match status" value="1"/>
</dbReference>
<dbReference type="Proteomes" id="UP000466517">
    <property type="component" value="Chromosome"/>
</dbReference>
<dbReference type="InterPro" id="IPR011008">
    <property type="entry name" value="Dimeric_a/b-barrel"/>
</dbReference>
<organism evidence="3 4">
    <name type="scientific">Mycolicibacterium madagascariense</name>
    <dbReference type="NCBI Taxonomy" id="212765"/>
    <lineage>
        <taxon>Bacteria</taxon>
        <taxon>Bacillati</taxon>
        <taxon>Actinomycetota</taxon>
        <taxon>Actinomycetes</taxon>
        <taxon>Mycobacteriales</taxon>
        <taxon>Mycobacteriaceae</taxon>
        <taxon>Mycolicibacterium</taxon>
    </lineage>
</organism>
<evidence type="ECO:0000313" key="4">
    <source>
        <dbReference type="Proteomes" id="UP000466517"/>
    </source>
</evidence>
<evidence type="ECO:0000313" key="3">
    <source>
        <dbReference type="EMBL" id="BBZ27555.1"/>
    </source>
</evidence>
<dbReference type="InterPro" id="IPR005545">
    <property type="entry name" value="YCII"/>
</dbReference>
<protein>
    <recommendedName>
        <fullName evidence="2">YCII-related domain-containing protein</fullName>
    </recommendedName>
</protein>
<comment type="similarity">
    <text evidence="1">Belongs to the YciI family.</text>
</comment>
<evidence type="ECO:0000259" key="2">
    <source>
        <dbReference type="Pfam" id="PF03795"/>
    </source>
</evidence>
<dbReference type="EMBL" id="AP022610">
    <property type="protein sequence ID" value="BBZ27555.1"/>
    <property type="molecule type" value="Genomic_DNA"/>
</dbReference>
<sequence length="109" mass="11612">MPDDSGEATTAAGFYLVLRHDTASNKNPESVGEHLAWMRAQHERGTVLISGPSADGALGIYVIRAASFQRATDIAGTDPLSLAEGVRVEVIDWNVHQILGIGSFEPPRG</sequence>
<dbReference type="KEGG" id="mmag:MMAD_18500"/>
<proteinExistence type="inferred from homology"/>
<reference evidence="3 4" key="1">
    <citation type="journal article" date="2019" name="Emerg. Microbes Infect.">
        <title>Comprehensive subspecies identification of 175 nontuberculous mycobacteria species based on 7547 genomic profiles.</title>
        <authorList>
            <person name="Matsumoto Y."/>
            <person name="Kinjo T."/>
            <person name="Motooka D."/>
            <person name="Nabeya D."/>
            <person name="Jung N."/>
            <person name="Uechi K."/>
            <person name="Horii T."/>
            <person name="Iida T."/>
            <person name="Fujita J."/>
            <person name="Nakamura S."/>
        </authorList>
    </citation>
    <scope>NUCLEOTIDE SEQUENCE [LARGE SCALE GENOMIC DNA]</scope>
    <source>
        <strain evidence="3 4">JCM 13574</strain>
    </source>
</reference>
<accession>A0A7I7XDR0</accession>
<dbReference type="RefSeq" id="WP_163735578.1">
    <property type="nucleotide sequence ID" value="NZ_AP022610.1"/>
</dbReference>
<keyword evidence="4" id="KW-1185">Reference proteome</keyword>
<dbReference type="AlphaFoldDB" id="A0A7I7XDR0"/>
<dbReference type="Gene3D" id="3.30.70.1060">
    <property type="entry name" value="Dimeric alpha+beta barrel"/>
    <property type="match status" value="1"/>
</dbReference>
<dbReference type="Pfam" id="PF03795">
    <property type="entry name" value="YCII"/>
    <property type="match status" value="1"/>
</dbReference>
<gene>
    <name evidence="3" type="ORF">MMAD_18500</name>
</gene>
<name>A0A7I7XDR0_9MYCO</name>
<feature type="domain" description="YCII-related" evidence="2">
    <location>
        <begin position="14"/>
        <end position="94"/>
    </location>
</feature>
<evidence type="ECO:0000256" key="1">
    <source>
        <dbReference type="ARBA" id="ARBA00007689"/>
    </source>
</evidence>